<evidence type="ECO:0000313" key="2">
    <source>
        <dbReference type="Proteomes" id="UP000585050"/>
    </source>
</evidence>
<evidence type="ECO:0000313" key="1">
    <source>
        <dbReference type="EMBL" id="NLR91731.1"/>
    </source>
</evidence>
<dbReference type="EMBL" id="JABAIL010000003">
    <property type="protein sequence ID" value="NLR91731.1"/>
    <property type="molecule type" value="Genomic_DNA"/>
</dbReference>
<protein>
    <submittedName>
        <fullName evidence="1">Uncharacterized protein</fullName>
    </submittedName>
</protein>
<dbReference type="AlphaFoldDB" id="A0A7X8SK77"/>
<keyword evidence="2" id="KW-1185">Reference proteome</keyword>
<accession>A0A7X8SK77</accession>
<dbReference type="Proteomes" id="UP000585050">
    <property type="component" value="Unassembled WGS sequence"/>
</dbReference>
<gene>
    <name evidence="1" type="ORF">HGP29_10965</name>
</gene>
<reference evidence="1 2" key="1">
    <citation type="submission" date="2020-04" db="EMBL/GenBank/DDBJ databases">
        <title>Flammeovirga sp. SR4, a novel species isolated from seawater.</title>
        <authorList>
            <person name="Wang X."/>
        </authorList>
    </citation>
    <scope>NUCLEOTIDE SEQUENCE [LARGE SCALE GENOMIC DNA]</scope>
    <source>
        <strain evidence="1 2">SR4</strain>
    </source>
</reference>
<sequence length="210" mass="24476">MKNYEEQLLSISAEELPKPMSILPYQELITLTSIQSSKDYEIELIKLSEKLPFKISKLPTFGGYSEDWFNVEVNGFKHQLQYCERGSLDILKDCHNQLELFFEILNAVIPSFTSSAIEIANTLDVIKDQRLLIWLRMSSKIYFMYQVNHFFGKSMLTQNVTWMCQELVRMGIFETEKQAFNSKEHIIKGICLCGTPNDMAESLYHELKYS</sequence>
<proteinExistence type="predicted"/>
<comment type="caution">
    <text evidence="1">The sequence shown here is derived from an EMBL/GenBank/DDBJ whole genome shotgun (WGS) entry which is preliminary data.</text>
</comment>
<name>A0A7X8SK77_9BACT</name>
<dbReference type="RefSeq" id="WP_168882446.1">
    <property type="nucleotide sequence ID" value="NZ_JABAIL010000003.1"/>
</dbReference>
<organism evidence="1 2">
    <name type="scientific">Flammeovirga agarivorans</name>
    <dbReference type="NCBI Taxonomy" id="2726742"/>
    <lineage>
        <taxon>Bacteria</taxon>
        <taxon>Pseudomonadati</taxon>
        <taxon>Bacteroidota</taxon>
        <taxon>Cytophagia</taxon>
        <taxon>Cytophagales</taxon>
        <taxon>Flammeovirgaceae</taxon>
        <taxon>Flammeovirga</taxon>
    </lineage>
</organism>